<sequence>MKKLKAKCGNLETTINIQRPSFESVKKNYVEITMVGSKEYIEKYKLIQINFNNGNITQEEAKEEIRKLRIDMSEARYKTVSNKLLNFFNEDRESRYNTCATRISYAINNTAIPLTKTDNQKSPTNAWIINNSYYGISVDSVIDILSTLWHKPKVYNATIKQSILNGCTEDFYHKMNTKEQNQSFFKELQSFKRKGVAAMRLHKNRIRHTTLWEENEFVDVKMNDESDLNYSLYGYNYLTNEINDYPAVSEFYFWELK</sequence>
<accession>A0A4U8T1S7</accession>
<reference evidence="2" key="3">
    <citation type="submission" date="2018-04" db="EMBL/GenBank/DDBJ databases">
        <authorList>
            <person name="Sheh A."/>
            <person name="Shen Z."/>
            <person name="Mannion A.J."/>
            <person name="Fox J.G."/>
        </authorList>
    </citation>
    <scope>NUCLEOTIDE SEQUENCE</scope>
    <source>
        <strain evidence="2">MIT 97-6194</strain>
    </source>
</reference>
<evidence type="ECO:0000313" key="1">
    <source>
        <dbReference type="EMBL" id="MWV69261.1"/>
    </source>
</evidence>
<evidence type="ECO:0000313" key="2">
    <source>
        <dbReference type="EMBL" id="TLD93335.1"/>
    </source>
</evidence>
<dbReference type="EMBL" id="QBIU01000001">
    <property type="protein sequence ID" value="MWV69261.1"/>
    <property type="molecule type" value="Genomic_DNA"/>
</dbReference>
<dbReference type="AlphaFoldDB" id="A0A4U8T1S7"/>
<keyword evidence="3" id="KW-1185">Reference proteome</keyword>
<comment type="caution">
    <text evidence="2">The sequence shown here is derived from an EMBL/GenBank/DDBJ whole genome shotgun (WGS) entry which is preliminary data.</text>
</comment>
<dbReference type="Proteomes" id="UP000029714">
    <property type="component" value="Unassembled WGS sequence"/>
</dbReference>
<reference evidence="2 3" key="1">
    <citation type="journal article" date="2014" name="Genome Announc.">
        <title>Draft genome sequences of eight enterohepatic helicobacter species isolated from both laboratory and wild rodents.</title>
        <authorList>
            <person name="Sheh A."/>
            <person name="Shen Z."/>
            <person name="Fox J.G."/>
        </authorList>
    </citation>
    <scope>NUCLEOTIDE SEQUENCE [LARGE SCALE GENOMIC DNA]</scope>
    <source>
        <strain evidence="2 3">MIT 97-6194</strain>
    </source>
</reference>
<dbReference type="Proteomes" id="UP000477070">
    <property type="component" value="Unassembled WGS sequence"/>
</dbReference>
<gene>
    <name evidence="1" type="ORF">DCO61_04350</name>
    <name evidence="2" type="ORF">LS64_008870</name>
</gene>
<evidence type="ECO:0000313" key="3">
    <source>
        <dbReference type="Proteomes" id="UP000029714"/>
    </source>
</evidence>
<dbReference type="RefSeq" id="WP_118949155.1">
    <property type="nucleotide sequence ID" value="NZ_JRMP02000014.1"/>
</dbReference>
<reference evidence="2 3" key="2">
    <citation type="journal article" date="2016" name="Infect. Immun.">
        <title>Helicobacter saguini, a Novel Helicobacter Isolated from Cotton-Top Tamarins with Ulcerative Colitis, Has Proinflammatory Properties and Induces Typhlocolitis and Dysplasia in Gnotobiotic IL-10-/- Mice.</title>
        <authorList>
            <person name="Shen Z."/>
            <person name="Mannion A."/>
            <person name="Whary M.T."/>
            <person name="Muthupalani S."/>
            <person name="Sheh A."/>
            <person name="Feng Y."/>
            <person name="Gong G."/>
            <person name="Vandamme P."/>
            <person name="Holcombe H.R."/>
            <person name="Paster B.J."/>
            <person name="Fox J.G."/>
        </authorList>
    </citation>
    <scope>NUCLEOTIDE SEQUENCE [LARGE SCALE GENOMIC DNA]</scope>
    <source>
        <strain evidence="2 3">MIT 97-6194</strain>
    </source>
</reference>
<reference evidence="1 4" key="4">
    <citation type="submission" date="2019-12" db="EMBL/GenBank/DDBJ databases">
        <title>Multi-Generational Helicobacter saguini Isolates.</title>
        <authorList>
            <person name="Mannion A."/>
            <person name="Shen Z."/>
            <person name="Fox J.G."/>
        </authorList>
    </citation>
    <scope>NUCLEOTIDE SEQUENCE [LARGE SCALE GENOMIC DNA]</scope>
    <source>
        <strain evidence="1">16-048</strain>
        <strain evidence="4">16-048 (F4)</strain>
    </source>
</reference>
<dbReference type="Gene3D" id="3.90.1720.70">
    <property type="match status" value="1"/>
</dbReference>
<proteinExistence type="predicted"/>
<protein>
    <submittedName>
        <fullName evidence="2">Uncharacterized protein</fullName>
    </submittedName>
</protein>
<dbReference type="OrthoDB" id="5319994at2"/>
<dbReference type="EMBL" id="JRMP02000014">
    <property type="protein sequence ID" value="TLD93335.1"/>
    <property type="molecule type" value="Genomic_DNA"/>
</dbReference>
<evidence type="ECO:0000313" key="4">
    <source>
        <dbReference type="Proteomes" id="UP000477070"/>
    </source>
</evidence>
<organism evidence="2 3">
    <name type="scientific">Helicobacter saguini</name>
    <dbReference type="NCBI Taxonomy" id="1548018"/>
    <lineage>
        <taxon>Bacteria</taxon>
        <taxon>Pseudomonadati</taxon>
        <taxon>Campylobacterota</taxon>
        <taxon>Epsilonproteobacteria</taxon>
        <taxon>Campylobacterales</taxon>
        <taxon>Helicobacteraceae</taxon>
        <taxon>Helicobacter</taxon>
    </lineage>
</organism>
<name>A0A4U8T1S7_9HELI</name>